<keyword evidence="2" id="KW-1185">Reference proteome</keyword>
<dbReference type="KEGG" id="afx:JZ786_17175"/>
<dbReference type="AlphaFoldDB" id="A0A9X7VWP4"/>
<evidence type="ECO:0000313" key="1">
    <source>
        <dbReference type="EMBL" id="QSO46225.1"/>
    </source>
</evidence>
<organism evidence="1 2">
    <name type="scientific">Alicyclobacillus mengziensis</name>
    <dbReference type="NCBI Taxonomy" id="2931921"/>
    <lineage>
        <taxon>Bacteria</taxon>
        <taxon>Bacillati</taxon>
        <taxon>Bacillota</taxon>
        <taxon>Bacilli</taxon>
        <taxon>Bacillales</taxon>
        <taxon>Alicyclobacillaceae</taxon>
        <taxon>Alicyclobacillus</taxon>
    </lineage>
</organism>
<protein>
    <submittedName>
        <fullName evidence="1">Uncharacterized protein</fullName>
    </submittedName>
</protein>
<sequence length="58" mass="6691">MIVKAGRWKDLTMSERWLILNGLAAIQARRRESNARSVQLAQLKVYASFPTRSDKDSR</sequence>
<dbReference type="Proteomes" id="UP000663505">
    <property type="component" value="Chromosome"/>
</dbReference>
<accession>A0A9X7VWP4</accession>
<proteinExistence type="predicted"/>
<gene>
    <name evidence="1" type="ORF">JZ786_17175</name>
</gene>
<reference evidence="1 2" key="1">
    <citation type="submission" date="2021-02" db="EMBL/GenBank/DDBJ databases">
        <title>Alicyclobacillus curvatus sp. nov. and Alicyclobacillus mengziensis sp. nov., two acidophilic bacteria isolated from acid mine drainage.</title>
        <authorList>
            <person name="Huang Y."/>
        </authorList>
    </citation>
    <scope>NUCLEOTIDE SEQUENCE [LARGE SCALE GENOMIC DNA]</scope>
    <source>
        <strain evidence="1 2">S30H14</strain>
    </source>
</reference>
<name>A0A9X7VWP4_9BACL</name>
<evidence type="ECO:0000313" key="2">
    <source>
        <dbReference type="Proteomes" id="UP000663505"/>
    </source>
</evidence>
<dbReference type="RefSeq" id="WP_206655594.1">
    <property type="nucleotide sequence ID" value="NZ_CP071182.1"/>
</dbReference>
<dbReference type="EMBL" id="CP071182">
    <property type="protein sequence ID" value="QSO46225.1"/>
    <property type="molecule type" value="Genomic_DNA"/>
</dbReference>